<name>A0ABW0JNW3_9GAMM</name>
<dbReference type="RefSeq" id="WP_377306368.1">
    <property type="nucleotide sequence ID" value="NZ_JBHSMK010000009.1"/>
</dbReference>
<evidence type="ECO:0000256" key="1">
    <source>
        <dbReference type="SAM" id="SignalP"/>
    </source>
</evidence>
<protein>
    <recommendedName>
        <fullName evidence="4">CopL family metal-binding regulatory protein</fullName>
    </recommendedName>
</protein>
<feature type="chain" id="PRO_5046085567" description="CopL family metal-binding regulatory protein" evidence="1">
    <location>
        <begin position="25"/>
        <end position="125"/>
    </location>
</feature>
<feature type="signal peptide" evidence="1">
    <location>
        <begin position="1"/>
        <end position="24"/>
    </location>
</feature>
<organism evidence="2 3">
    <name type="scientific">Rhodanobacter umsongensis</name>
    <dbReference type="NCBI Taxonomy" id="633153"/>
    <lineage>
        <taxon>Bacteria</taxon>
        <taxon>Pseudomonadati</taxon>
        <taxon>Pseudomonadota</taxon>
        <taxon>Gammaproteobacteria</taxon>
        <taxon>Lysobacterales</taxon>
        <taxon>Rhodanobacteraceae</taxon>
        <taxon>Rhodanobacter</taxon>
    </lineage>
</organism>
<reference evidence="3" key="1">
    <citation type="journal article" date="2019" name="Int. J. Syst. Evol. Microbiol.">
        <title>The Global Catalogue of Microorganisms (GCM) 10K type strain sequencing project: providing services to taxonomists for standard genome sequencing and annotation.</title>
        <authorList>
            <consortium name="The Broad Institute Genomics Platform"/>
            <consortium name="The Broad Institute Genome Sequencing Center for Infectious Disease"/>
            <person name="Wu L."/>
            <person name="Ma J."/>
        </authorList>
    </citation>
    <scope>NUCLEOTIDE SEQUENCE [LARGE SCALE GENOMIC DNA]</scope>
    <source>
        <strain evidence="3">JCM 17130</strain>
    </source>
</reference>
<evidence type="ECO:0000313" key="2">
    <source>
        <dbReference type="EMBL" id="MFC5437774.1"/>
    </source>
</evidence>
<keyword evidence="3" id="KW-1185">Reference proteome</keyword>
<dbReference type="Proteomes" id="UP001596013">
    <property type="component" value="Unassembled WGS sequence"/>
</dbReference>
<proteinExistence type="predicted"/>
<gene>
    <name evidence="2" type="ORF">ACFPME_14520</name>
</gene>
<sequence length="125" mass="12820">MQPLFLRVMAALAWLILVATPVHGSPRAAMGVMPRCDHAVFAAHAIVHDDHPAAAAGADVCCDKHDAGGRVPHEACPCTSPCASALPAASITGLIRVAPEAPLAAPRRIDAPRGVHAPLLRPPAA</sequence>
<evidence type="ECO:0008006" key="4">
    <source>
        <dbReference type="Google" id="ProtNLM"/>
    </source>
</evidence>
<comment type="caution">
    <text evidence="2">The sequence shown here is derived from an EMBL/GenBank/DDBJ whole genome shotgun (WGS) entry which is preliminary data.</text>
</comment>
<dbReference type="EMBL" id="JBHSMK010000009">
    <property type="protein sequence ID" value="MFC5437774.1"/>
    <property type="molecule type" value="Genomic_DNA"/>
</dbReference>
<evidence type="ECO:0000313" key="3">
    <source>
        <dbReference type="Proteomes" id="UP001596013"/>
    </source>
</evidence>
<accession>A0ABW0JNW3</accession>
<keyword evidence="1" id="KW-0732">Signal</keyword>